<protein>
    <submittedName>
        <fullName evidence="1">Uncharacterized protein</fullName>
    </submittedName>
</protein>
<evidence type="ECO:0000313" key="1">
    <source>
        <dbReference type="EMBL" id="CAA9325126.1"/>
    </source>
</evidence>
<dbReference type="EMBL" id="CADCUD010000073">
    <property type="protein sequence ID" value="CAA9325126.1"/>
    <property type="molecule type" value="Genomic_DNA"/>
</dbReference>
<organism evidence="1">
    <name type="scientific">uncultured Nocardioidaceae bacterium</name>
    <dbReference type="NCBI Taxonomy" id="253824"/>
    <lineage>
        <taxon>Bacteria</taxon>
        <taxon>Bacillati</taxon>
        <taxon>Actinomycetota</taxon>
        <taxon>Actinomycetes</taxon>
        <taxon>Propionibacteriales</taxon>
        <taxon>Nocardioidaceae</taxon>
        <taxon>environmental samples</taxon>
    </lineage>
</organism>
<reference evidence="1" key="1">
    <citation type="submission" date="2020-02" db="EMBL/GenBank/DDBJ databases">
        <authorList>
            <person name="Meier V. D."/>
        </authorList>
    </citation>
    <scope>NUCLEOTIDE SEQUENCE</scope>
    <source>
        <strain evidence="1">AVDCRST_MAG46</strain>
    </source>
</reference>
<gene>
    <name evidence="1" type="ORF">AVDCRST_MAG46-1082</name>
</gene>
<accession>A0A6J4L7P0</accession>
<dbReference type="AlphaFoldDB" id="A0A6J4L7P0"/>
<sequence>MKWILLIAIVLAVLFVFRVTVLSKMLGQNESRVQRALERRKRS</sequence>
<name>A0A6J4L7P0_9ACTN</name>
<proteinExistence type="predicted"/>